<evidence type="ECO:0000313" key="14">
    <source>
        <dbReference type="RefSeq" id="XP_022341304.1"/>
    </source>
</evidence>
<dbReference type="PROSITE" id="PS50280">
    <property type="entry name" value="SET"/>
    <property type="match status" value="1"/>
</dbReference>
<feature type="compositionally biased region" description="Acidic residues" evidence="9">
    <location>
        <begin position="652"/>
        <end position="661"/>
    </location>
</feature>
<feature type="domain" description="C2H2-type" evidence="10">
    <location>
        <begin position="809"/>
        <end position="832"/>
    </location>
</feature>
<dbReference type="PROSITE" id="PS00028">
    <property type="entry name" value="ZINC_FINGER_C2H2_1"/>
    <property type="match status" value="13"/>
</dbReference>
<dbReference type="GO" id="GO:0005634">
    <property type="term" value="C:nucleus"/>
    <property type="evidence" value="ECO:0007669"/>
    <property type="project" value="UniProtKB-SubCell"/>
</dbReference>
<dbReference type="OrthoDB" id="6226898at2759"/>
<dbReference type="GO" id="GO:0000978">
    <property type="term" value="F:RNA polymerase II cis-regulatory region sequence-specific DNA binding"/>
    <property type="evidence" value="ECO:0007669"/>
    <property type="project" value="TreeGrafter"/>
</dbReference>
<evidence type="ECO:0000256" key="9">
    <source>
        <dbReference type="SAM" id="MobiDB-lite"/>
    </source>
</evidence>
<evidence type="ECO:0000256" key="5">
    <source>
        <dbReference type="ARBA" id="ARBA00022833"/>
    </source>
</evidence>
<dbReference type="Gene3D" id="3.30.160.60">
    <property type="entry name" value="Classic Zinc Finger"/>
    <property type="match status" value="11"/>
</dbReference>
<reference evidence="12" key="1">
    <citation type="submission" date="2024-06" db="UniProtKB">
        <authorList>
            <consortium name="RefSeq"/>
        </authorList>
    </citation>
    <scope>NUCLEOTIDE SEQUENCE [LARGE SCALE GENOMIC DNA]</scope>
    <source>
        <tissue evidence="14 15">Whole sample</tissue>
    </source>
</reference>
<feature type="compositionally biased region" description="Basic and acidic residues" evidence="9">
    <location>
        <begin position="441"/>
        <end position="451"/>
    </location>
</feature>
<feature type="domain" description="C2H2-type" evidence="10">
    <location>
        <begin position="302"/>
        <end position="329"/>
    </location>
</feature>
<feature type="compositionally biased region" description="Acidic residues" evidence="9">
    <location>
        <begin position="360"/>
        <end position="371"/>
    </location>
</feature>
<feature type="domain" description="C2H2-type" evidence="10">
    <location>
        <begin position="955"/>
        <end position="982"/>
    </location>
</feature>
<evidence type="ECO:0000256" key="3">
    <source>
        <dbReference type="ARBA" id="ARBA00022737"/>
    </source>
</evidence>
<gene>
    <name evidence="13 14 15" type="primary">LOC111135478</name>
</gene>
<dbReference type="Pfam" id="PF12874">
    <property type="entry name" value="zf-met"/>
    <property type="match status" value="1"/>
</dbReference>
<keyword evidence="3" id="KW-0677">Repeat</keyword>
<feature type="domain" description="C2H2-type" evidence="10">
    <location>
        <begin position="929"/>
        <end position="956"/>
    </location>
</feature>
<dbReference type="InterPro" id="IPR013087">
    <property type="entry name" value="Znf_C2H2_type"/>
</dbReference>
<evidence type="ECO:0000259" key="10">
    <source>
        <dbReference type="PROSITE" id="PS50157"/>
    </source>
</evidence>
<feature type="domain" description="C2H2-type" evidence="10">
    <location>
        <begin position="1254"/>
        <end position="1279"/>
    </location>
</feature>
<feature type="domain" description="SET" evidence="11">
    <location>
        <begin position="80"/>
        <end position="180"/>
    </location>
</feature>
<feature type="domain" description="C2H2-type" evidence="10">
    <location>
        <begin position="1282"/>
        <end position="1310"/>
    </location>
</feature>
<comment type="subcellular location">
    <subcellularLocation>
        <location evidence="1">Nucleus</location>
    </subcellularLocation>
</comment>
<feature type="domain" description="C2H2-type" evidence="10">
    <location>
        <begin position="1015"/>
        <end position="1043"/>
    </location>
</feature>
<evidence type="ECO:0000256" key="2">
    <source>
        <dbReference type="ARBA" id="ARBA00022723"/>
    </source>
</evidence>
<feature type="domain" description="C2H2-type" evidence="10">
    <location>
        <begin position="1168"/>
        <end position="1196"/>
    </location>
</feature>
<feature type="domain" description="C2H2-type" evidence="10">
    <location>
        <begin position="835"/>
        <end position="862"/>
    </location>
</feature>
<protein>
    <submittedName>
        <fullName evidence="13 14">PR domain zinc finger protein 15-like isoform X1</fullName>
    </submittedName>
</protein>
<dbReference type="SMART" id="SM00355">
    <property type="entry name" value="ZnF_C2H2"/>
    <property type="match status" value="22"/>
</dbReference>
<dbReference type="Pfam" id="PF00096">
    <property type="entry name" value="zf-C2H2"/>
    <property type="match status" value="5"/>
</dbReference>
<feature type="domain" description="C2H2-type" evidence="10">
    <location>
        <begin position="1112"/>
        <end position="1139"/>
    </location>
</feature>
<dbReference type="GO" id="GO:0003700">
    <property type="term" value="F:DNA-binding transcription factor activity"/>
    <property type="evidence" value="ECO:0007669"/>
    <property type="project" value="TreeGrafter"/>
</dbReference>
<dbReference type="PANTHER" id="PTHR24390:SF159">
    <property type="entry name" value="GROWTH FACTOR INDEPENDENT 1 TRANSCRIPTIONAL REPRESSOR"/>
    <property type="match status" value="1"/>
</dbReference>
<keyword evidence="2" id="KW-0479">Metal-binding</keyword>
<feature type="domain" description="C2H2-type" evidence="10">
    <location>
        <begin position="1139"/>
        <end position="1167"/>
    </location>
</feature>
<sequence length="1450" mass="165973">MQEINYPSIYIKTDALNKEDRVNSDASEYNYEGCNVCGEDHATECCPELGLLPSDIQTPATTKARLTLPQSMCAIDLPGQEVAVLTQNPIARRTQYGPFEAKKTTHEFSDDSLFLLKVIFKDSVISLDTTNENECNWLCLVRAATDANEQNMMAYQMGTSIYYNTIRDIEAGEELKVWYAAPYAKKIGKSVTPDGVSRVMLNMEVIYPSIEDTPESFPLEVPHENVNQEERTLQGNSHTFQNNFVQTDEESQRLLQVADQVEKTEKEQQTAQTSEQLIPASQTEVEEPESDVVTERTDLPKYGCQRCEQIFTSENDLAHHLMLHLTQTEEKKKRGRNAKYAPGDGEEDSPEKQAEVKEEVNEEDWTAIEEEDLRDPDFKGVGNAAFTVYEVSYKGRPRRSMRSRRKVDKDFLYLSNAKRSRKTREKQEENSSEETLSSESDAVRLEDDRGDNGNLADTSSLVQREVAKVKRGRGRPRKRPLNASNYDNGEKETLTMQVVPSENPEEESTEIVSKDVTSIQGVQENEIALDDGNQSASLTNTHNSYEREKGDTGQETAGHIDRQEGVEFSEENQVALLQGENVDSLIDTNNEASQITDTHVIIAIEEIPSKQQIVDEIADANHSITGGEESVKQSEDPISPAESGDQTLVEMDNAEEGEETEERQASNIDNQTIMKEMKRIRNLEKLKTKYKNLCKYCGKHFKSIHYLKLHLPMHTGRFSCRYCGFQFARKESLVKHECKIKKIINLVEKDGTEYFQCSLCEKEMESVTEAKDHYLFHKKEVRCLDCNQVFGRQQLLRDHICPEAPQKLIKCDICKHPFPSEKSLLRHLAMHTDIFKCPNCLKTFARKDSQLKHILVCCPEKAEEYNVYACRKCRKGFATKLGLDNHETLCEQEMCENCNKVFDSLDVLKKHQDTCKQPKTYVKKDKVLFPCSICKKSFRNLNYLNRHKELHTDQLECSICKKTFKAQNDLDDHFRFCLANKTITEEGNAVCEICATVLYSIKGYRDHFLTHTHPYSCEKCGKCFIKVGTLHTHQCVLDTSLVECHHCQEQFPGQAALKFHIKKEHRKNIQCKTCEKDFINYKDFETHMCVDEFGNPTQYVAEKELSLMGDKPVCYICGKEFTTTSNMNKHMKTHGEKNVECEICKKKFHHEEYLKVHVEGVHEKKNRYQCAECGKFLTSKPGLTSHMKQFHSDEKEVFPCSECGKIFSQKGNRKMHMYSHMKEKLFKCDVCQKTFKYPEQLKKHKFIHMAGEKLKCESCEKLFPRRADLEKHMQAAHNGIMYVCNVCNSRCAHKHTLLRHYRRKHPEYEDFMKDDSFLNSLVQKVGNQPGEHTPMVTYSYINESMAIPMETVTIEDNTLPQVAAQALKSLSSMTTDQQILTTANLQGFSSADIISVPAIDGNFQIQNLVQDPNSTEDQQTVVILQIVNQENEQGVVSEEVEVIGNVVDLP</sequence>
<keyword evidence="12" id="KW-1185">Reference proteome</keyword>
<dbReference type="RefSeq" id="XP_022341313.1">
    <property type="nucleotide sequence ID" value="XM_022485605.1"/>
</dbReference>
<keyword evidence="5" id="KW-0862">Zinc</keyword>
<name>A0A8B8EN61_CRAVI</name>
<feature type="domain" description="C2H2-type" evidence="10">
    <location>
        <begin position="718"/>
        <end position="750"/>
    </location>
</feature>
<dbReference type="GeneID" id="111135478"/>
<feature type="region of interest" description="Disordered" evidence="9">
    <location>
        <begin position="626"/>
        <end position="664"/>
    </location>
</feature>
<evidence type="ECO:0000313" key="13">
    <source>
        <dbReference type="RefSeq" id="XP_022341298.1"/>
    </source>
</evidence>
<accession>A0A8B8EN61</accession>
<evidence type="ECO:0000313" key="15">
    <source>
        <dbReference type="RefSeq" id="XP_022341313.1"/>
    </source>
</evidence>
<feature type="domain" description="C2H2-type" evidence="10">
    <location>
        <begin position="692"/>
        <end position="719"/>
    </location>
</feature>
<evidence type="ECO:0000256" key="4">
    <source>
        <dbReference type="ARBA" id="ARBA00022771"/>
    </source>
</evidence>
<dbReference type="KEGG" id="cvn:111135478"/>
<dbReference type="SUPFAM" id="SSF57667">
    <property type="entry name" value="beta-beta-alpha zinc fingers"/>
    <property type="match status" value="9"/>
</dbReference>
<dbReference type="RefSeq" id="XP_022341298.1">
    <property type="nucleotide sequence ID" value="XM_022485590.1"/>
</dbReference>
<feature type="compositionally biased region" description="Polar residues" evidence="9">
    <location>
        <begin position="269"/>
        <end position="283"/>
    </location>
</feature>
<evidence type="ECO:0000256" key="1">
    <source>
        <dbReference type="ARBA" id="ARBA00004123"/>
    </source>
</evidence>
<dbReference type="InterPro" id="IPR036236">
    <property type="entry name" value="Znf_C2H2_sf"/>
</dbReference>
<dbReference type="PANTHER" id="PTHR24390">
    <property type="entry name" value="ZINC FINGER PROTEIN"/>
    <property type="match status" value="1"/>
</dbReference>
<reference evidence="13" key="2">
    <citation type="submission" date="2025-04" db="UniProtKB">
        <authorList>
            <consortium name="RefSeq"/>
        </authorList>
    </citation>
    <scope>IDENTIFICATION</scope>
    <source>
        <tissue evidence="13">Whole sample</tissue>
    </source>
</reference>
<dbReference type="Proteomes" id="UP000694844">
    <property type="component" value="Chromosome 1"/>
</dbReference>
<feature type="domain" description="C2H2-type" evidence="10">
    <location>
        <begin position="1226"/>
        <end position="1253"/>
    </location>
</feature>
<feature type="compositionally biased region" description="Basic residues" evidence="9">
    <location>
        <begin position="469"/>
        <end position="480"/>
    </location>
</feature>
<feature type="domain" description="C2H2-type" evidence="10">
    <location>
        <begin position="1198"/>
        <end position="1225"/>
    </location>
</feature>
<dbReference type="GO" id="GO:0008270">
    <property type="term" value="F:zinc ion binding"/>
    <property type="evidence" value="ECO:0007669"/>
    <property type="project" value="UniProtKB-KW"/>
</dbReference>
<keyword evidence="6" id="KW-0238">DNA-binding</keyword>
<evidence type="ECO:0000313" key="12">
    <source>
        <dbReference type="Proteomes" id="UP000694844"/>
    </source>
</evidence>
<dbReference type="Gene3D" id="2.170.270.10">
    <property type="entry name" value="SET domain"/>
    <property type="match status" value="1"/>
</dbReference>
<dbReference type="FunFam" id="3.30.160.60:FF:000446">
    <property type="entry name" value="Zinc finger protein"/>
    <property type="match status" value="1"/>
</dbReference>
<evidence type="ECO:0000256" key="8">
    <source>
        <dbReference type="PROSITE-ProRule" id="PRU00042"/>
    </source>
</evidence>
<dbReference type="InterPro" id="IPR046341">
    <property type="entry name" value="SET_dom_sf"/>
</dbReference>
<feature type="compositionally biased region" description="Basic and acidic residues" evidence="9">
    <location>
        <begin position="350"/>
        <end position="359"/>
    </location>
</feature>
<keyword evidence="4 8" id="KW-0863">Zinc-finger</keyword>
<feature type="region of interest" description="Disordered" evidence="9">
    <location>
        <begin position="412"/>
        <end position="492"/>
    </location>
</feature>
<organism evidence="12 13">
    <name type="scientific">Crassostrea virginica</name>
    <name type="common">Eastern oyster</name>
    <dbReference type="NCBI Taxonomy" id="6565"/>
    <lineage>
        <taxon>Eukaryota</taxon>
        <taxon>Metazoa</taxon>
        <taxon>Spiralia</taxon>
        <taxon>Lophotrochozoa</taxon>
        <taxon>Mollusca</taxon>
        <taxon>Bivalvia</taxon>
        <taxon>Autobranchia</taxon>
        <taxon>Pteriomorphia</taxon>
        <taxon>Ostreida</taxon>
        <taxon>Ostreoidea</taxon>
        <taxon>Ostreidae</taxon>
        <taxon>Crassostrea</taxon>
    </lineage>
</organism>
<evidence type="ECO:0000256" key="6">
    <source>
        <dbReference type="ARBA" id="ARBA00023125"/>
    </source>
</evidence>
<evidence type="ECO:0000259" key="11">
    <source>
        <dbReference type="PROSITE" id="PS50280"/>
    </source>
</evidence>
<dbReference type="Pfam" id="PF21549">
    <property type="entry name" value="PRDM2_PR"/>
    <property type="match status" value="1"/>
</dbReference>
<proteinExistence type="predicted"/>
<dbReference type="InterPro" id="IPR001214">
    <property type="entry name" value="SET_dom"/>
</dbReference>
<keyword evidence="7" id="KW-0539">Nucleus</keyword>
<evidence type="ECO:0000256" key="7">
    <source>
        <dbReference type="ARBA" id="ARBA00023242"/>
    </source>
</evidence>
<dbReference type="RefSeq" id="XP_022341304.1">
    <property type="nucleotide sequence ID" value="XM_022485596.1"/>
</dbReference>
<feature type="region of interest" description="Disordered" evidence="9">
    <location>
        <begin position="260"/>
        <end position="294"/>
    </location>
</feature>
<feature type="region of interest" description="Disordered" evidence="9">
    <location>
        <begin position="328"/>
        <end position="371"/>
    </location>
</feature>
<dbReference type="GO" id="GO:0006357">
    <property type="term" value="P:regulation of transcription by RNA polymerase II"/>
    <property type="evidence" value="ECO:0007669"/>
    <property type="project" value="TreeGrafter"/>
</dbReference>
<dbReference type="PROSITE" id="PS50157">
    <property type="entry name" value="ZINC_FINGER_C2H2_2"/>
    <property type="match status" value="15"/>
</dbReference>